<dbReference type="Proteomes" id="UP001610446">
    <property type="component" value="Unassembled WGS sequence"/>
</dbReference>
<dbReference type="Pfam" id="PF00903">
    <property type="entry name" value="Glyoxalase"/>
    <property type="match status" value="1"/>
</dbReference>
<feature type="domain" description="VOC" evidence="2">
    <location>
        <begin position="8"/>
        <end position="164"/>
    </location>
</feature>
<dbReference type="GO" id="GO:0051213">
    <property type="term" value="F:dioxygenase activity"/>
    <property type="evidence" value="ECO:0007669"/>
    <property type="project" value="UniProtKB-KW"/>
</dbReference>
<protein>
    <submittedName>
        <fullName evidence="3">Glyoxalase/Bleomycin resistance protein/Dihydroxybiphenyl dioxygenase</fullName>
    </submittedName>
</protein>
<comment type="caution">
    <text evidence="3">The sequence shown here is derived from an EMBL/GenBank/DDBJ whole genome shotgun (WGS) entry which is preliminary data.</text>
</comment>
<evidence type="ECO:0000259" key="2">
    <source>
        <dbReference type="PROSITE" id="PS51819"/>
    </source>
</evidence>
<reference evidence="3 4" key="1">
    <citation type="submission" date="2024-07" db="EMBL/GenBank/DDBJ databases">
        <title>Section-level genome sequencing and comparative genomics of Aspergillus sections Usti and Cavernicolus.</title>
        <authorList>
            <consortium name="Lawrence Berkeley National Laboratory"/>
            <person name="Nybo J.L."/>
            <person name="Vesth T.C."/>
            <person name="Theobald S."/>
            <person name="Frisvad J.C."/>
            <person name="Larsen T.O."/>
            <person name="Kjaerboelling I."/>
            <person name="Rothschild-Mancinelli K."/>
            <person name="Lyhne E.K."/>
            <person name="Kogle M.E."/>
            <person name="Barry K."/>
            <person name="Clum A."/>
            <person name="Na H."/>
            <person name="Ledsgaard L."/>
            <person name="Lin J."/>
            <person name="Lipzen A."/>
            <person name="Kuo A."/>
            <person name="Riley R."/>
            <person name="Mondo S."/>
            <person name="Labutti K."/>
            <person name="Haridas S."/>
            <person name="Pangalinan J."/>
            <person name="Salamov A.A."/>
            <person name="Simmons B.A."/>
            <person name="Magnuson J.K."/>
            <person name="Chen J."/>
            <person name="Drula E."/>
            <person name="Henrissat B."/>
            <person name="Wiebenga A."/>
            <person name="Lubbers R.J."/>
            <person name="Gomes A.C."/>
            <person name="Makela M.R."/>
            <person name="Stajich J."/>
            <person name="Grigoriev I.V."/>
            <person name="Mortensen U.H."/>
            <person name="De Vries R.P."/>
            <person name="Baker S.E."/>
            <person name="Andersen M.R."/>
        </authorList>
    </citation>
    <scope>NUCLEOTIDE SEQUENCE [LARGE SCALE GENOMIC DNA]</scope>
    <source>
        <strain evidence="3 4">CBS 123904</strain>
    </source>
</reference>
<dbReference type="EMBL" id="JBFXLU010000378">
    <property type="protein sequence ID" value="KAL2828067.1"/>
    <property type="molecule type" value="Genomic_DNA"/>
</dbReference>
<keyword evidence="3" id="KW-0223">Dioxygenase</keyword>
<dbReference type="InterPro" id="IPR004360">
    <property type="entry name" value="Glyas_Fos-R_dOase_dom"/>
</dbReference>
<evidence type="ECO:0000313" key="3">
    <source>
        <dbReference type="EMBL" id="KAL2828067.1"/>
    </source>
</evidence>
<dbReference type="InterPro" id="IPR051785">
    <property type="entry name" value="MMCE/EMCE_epimerase"/>
</dbReference>
<name>A0ABR4IJY5_9EURO</name>
<evidence type="ECO:0000313" key="4">
    <source>
        <dbReference type="Proteomes" id="UP001610446"/>
    </source>
</evidence>
<gene>
    <name evidence="3" type="ORF">BJY01DRAFT_255501</name>
</gene>
<organism evidence="3 4">
    <name type="scientific">Aspergillus pseudoustus</name>
    <dbReference type="NCBI Taxonomy" id="1810923"/>
    <lineage>
        <taxon>Eukaryota</taxon>
        <taxon>Fungi</taxon>
        <taxon>Dikarya</taxon>
        <taxon>Ascomycota</taxon>
        <taxon>Pezizomycotina</taxon>
        <taxon>Eurotiomycetes</taxon>
        <taxon>Eurotiomycetidae</taxon>
        <taxon>Eurotiales</taxon>
        <taxon>Aspergillaceae</taxon>
        <taxon>Aspergillus</taxon>
        <taxon>Aspergillus subgen. Nidulantes</taxon>
    </lineage>
</organism>
<accession>A0ABR4IJY5</accession>
<keyword evidence="4" id="KW-1185">Reference proteome</keyword>
<dbReference type="InterPro" id="IPR037523">
    <property type="entry name" value="VOC_core"/>
</dbReference>
<dbReference type="PANTHER" id="PTHR43048:SF6">
    <property type="entry name" value="BLR8189 PROTEIN"/>
    <property type="match status" value="1"/>
</dbReference>
<dbReference type="PROSITE" id="PS51819">
    <property type="entry name" value="VOC"/>
    <property type="match status" value="1"/>
</dbReference>
<keyword evidence="3" id="KW-0560">Oxidoreductase</keyword>
<sequence length="178" mass="19441">MSTPNNLPINHVAVSVRDIEAVTAWYTNILGFQLIGNRIFHIKRSESPAAPIFAIYGESLHEVKLAYMATGNGVGFEVFQFVDPPPFEEKPERATSGAFKFQSEYRGTGFFHICVTDADPRALAERVVAGGGQRQGEMVRVAAGTASCQYVRDPWGNVVELLDASFDRTATADVVRGS</sequence>
<dbReference type="SUPFAM" id="SSF54593">
    <property type="entry name" value="Glyoxalase/Bleomycin resistance protein/Dihydroxybiphenyl dioxygenase"/>
    <property type="match status" value="1"/>
</dbReference>
<dbReference type="InterPro" id="IPR029068">
    <property type="entry name" value="Glyas_Bleomycin-R_OHBP_Dase"/>
</dbReference>
<dbReference type="Gene3D" id="3.10.180.10">
    <property type="entry name" value="2,3-Dihydroxybiphenyl 1,2-Dioxygenase, domain 1"/>
    <property type="match status" value="1"/>
</dbReference>
<proteinExistence type="predicted"/>
<dbReference type="PANTHER" id="PTHR43048">
    <property type="entry name" value="METHYLMALONYL-COA EPIMERASE"/>
    <property type="match status" value="1"/>
</dbReference>
<evidence type="ECO:0000256" key="1">
    <source>
        <dbReference type="ARBA" id="ARBA00022723"/>
    </source>
</evidence>
<keyword evidence="1" id="KW-0479">Metal-binding</keyword>